<reference evidence="2" key="1">
    <citation type="submission" date="2018-05" db="EMBL/GenBank/DDBJ databases">
        <authorList>
            <person name="Lanie J.A."/>
            <person name="Ng W.-L."/>
            <person name="Kazmierczak K.M."/>
            <person name="Andrzejewski T.M."/>
            <person name="Davidsen T.M."/>
            <person name="Wayne K.J."/>
            <person name="Tettelin H."/>
            <person name="Glass J.I."/>
            <person name="Rusch D."/>
            <person name="Podicherti R."/>
            <person name="Tsui H.-C.T."/>
            <person name="Winkler M.E."/>
        </authorList>
    </citation>
    <scope>NUCLEOTIDE SEQUENCE</scope>
</reference>
<name>A0A382VWD2_9ZZZZ</name>
<accession>A0A382VWD2</accession>
<dbReference type="AlphaFoldDB" id="A0A382VWD2"/>
<protein>
    <submittedName>
        <fullName evidence="2">Uncharacterized protein</fullName>
    </submittedName>
</protein>
<organism evidence="2">
    <name type="scientific">marine metagenome</name>
    <dbReference type="NCBI Taxonomy" id="408172"/>
    <lineage>
        <taxon>unclassified sequences</taxon>
        <taxon>metagenomes</taxon>
        <taxon>ecological metagenomes</taxon>
    </lineage>
</organism>
<evidence type="ECO:0000313" key="2">
    <source>
        <dbReference type="EMBL" id="SVD50774.1"/>
    </source>
</evidence>
<feature type="non-terminal residue" evidence="2">
    <location>
        <position position="58"/>
    </location>
</feature>
<sequence>MEFENINDRWLSGVPDRDDENGFFWGLNWIRAGTYENSNNGQLSDYSFDDDPNGIYET</sequence>
<dbReference type="EMBL" id="UINC01155111">
    <property type="protein sequence ID" value="SVD50774.1"/>
    <property type="molecule type" value="Genomic_DNA"/>
</dbReference>
<gene>
    <name evidence="2" type="ORF">METZ01_LOCUS403628</name>
</gene>
<feature type="compositionally biased region" description="Polar residues" evidence="1">
    <location>
        <begin position="35"/>
        <end position="45"/>
    </location>
</feature>
<feature type="region of interest" description="Disordered" evidence="1">
    <location>
        <begin position="35"/>
        <end position="58"/>
    </location>
</feature>
<evidence type="ECO:0000256" key="1">
    <source>
        <dbReference type="SAM" id="MobiDB-lite"/>
    </source>
</evidence>
<proteinExistence type="predicted"/>